<sequence length="599" mass="67667">MNDGVGRVFQSPQQAAVRRRIFRQLVESLVYEGIVEPQVRALQDGLLEFSLSGRDAHNQEVRYACQGRRALGFDRVRLTALPVQRDGEEATSLSTFLLEVSHLLKADSQKLAAFIEELHQTLLKDTFAQDVRFQQPPLRELSYDELEGEVMDGHPYHPCYKSRVGFDLVDNQAFGPEFKPRLRLVWLAVRQEEARTAVVPGLELDAFVRQELGAATHARFADAVALRGRTLGEYTLIPVHPWQWREIVSGGFVDQLGAGRLIYLGEGEDEYRPQQSIRTLANATRPEKAYVKLPLSIANTSTSRILSQHTILNAPAISGWLGGIQEQDSFLREELGLTLLREIVGVTYNHQGLSGMLEPRVYGTLGTIWRESLHPHLRSGEAAVPFNALCHVATDGRPLIDGWIREQGTEAWTRELLEVAILPLIRLLYSHGVAMEAHAQNMVLIHRAGRPARLALKDFHDGIRFARPFLRTGDAGPKTQGPPANHPRVNRNSFLERDDPSEVKDFFHDAFFFINLGELSLFLLERYGLPEERFWAMAAEVIHGYQRRFPHEAERFTAFDLFSERIAIEQLTGRRLFAEAGTGVHMVRNPLAAFRTGAR</sequence>
<protein>
    <recommendedName>
        <fullName evidence="6">Siderophore synthetase component</fullName>
    </recommendedName>
</protein>
<name>A0ABT4AE82_9BACT</name>
<feature type="domain" description="Aerobactin siderophore biosynthesis IucA/IucC N-terminal" evidence="2">
    <location>
        <begin position="142"/>
        <end position="391"/>
    </location>
</feature>
<proteinExistence type="predicted"/>
<dbReference type="InterPro" id="IPR022770">
    <property type="entry name" value="IucA/IucC-like_C"/>
</dbReference>
<dbReference type="Pfam" id="PF06276">
    <property type="entry name" value="FhuF"/>
    <property type="match status" value="1"/>
</dbReference>
<evidence type="ECO:0000259" key="3">
    <source>
        <dbReference type="Pfam" id="PF06276"/>
    </source>
</evidence>
<comment type="caution">
    <text evidence="4">The sequence shown here is derived from an EMBL/GenBank/DDBJ whole genome shotgun (WGS) entry which is preliminary data.</text>
</comment>
<evidence type="ECO:0000313" key="5">
    <source>
        <dbReference type="Proteomes" id="UP001207654"/>
    </source>
</evidence>
<dbReference type="InterPro" id="IPR007310">
    <property type="entry name" value="Aerobactin_biosyn_IucA/IucC_N"/>
</dbReference>
<dbReference type="Proteomes" id="UP001207654">
    <property type="component" value="Unassembled WGS sequence"/>
</dbReference>
<keyword evidence="5" id="KW-1185">Reference proteome</keyword>
<dbReference type="Gene3D" id="6.10.250.3370">
    <property type="match status" value="1"/>
</dbReference>
<accession>A0ABT4AE82</accession>
<evidence type="ECO:0000259" key="2">
    <source>
        <dbReference type="Pfam" id="PF04183"/>
    </source>
</evidence>
<evidence type="ECO:0000313" key="4">
    <source>
        <dbReference type="EMBL" id="MCY1079519.1"/>
    </source>
</evidence>
<evidence type="ECO:0000256" key="1">
    <source>
        <dbReference type="ARBA" id="ARBA00004924"/>
    </source>
</evidence>
<dbReference type="Gene3D" id="3.30.310.280">
    <property type="match status" value="1"/>
</dbReference>
<feature type="domain" description="Aerobactin siderophore biosynthesis IucA/IucC-like C-terminal" evidence="3">
    <location>
        <begin position="410"/>
        <end position="580"/>
    </location>
</feature>
<gene>
    <name evidence="4" type="ORF">OV287_34180</name>
</gene>
<dbReference type="EMBL" id="JAPNKA010000001">
    <property type="protein sequence ID" value="MCY1079519.1"/>
    <property type="molecule type" value="Genomic_DNA"/>
</dbReference>
<organism evidence="4 5">
    <name type="scientific">Archangium lansingense</name>
    <dbReference type="NCBI Taxonomy" id="2995310"/>
    <lineage>
        <taxon>Bacteria</taxon>
        <taxon>Pseudomonadati</taxon>
        <taxon>Myxococcota</taxon>
        <taxon>Myxococcia</taxon>
        <taxon>Myxococcales</taxon>
        <taxon>Cystobacterineae</taxon>
        <taxon>Archangiaceae</taxon>
        <taxon>Archangium</taxon>
    </lineage>
</organism>
<dbReference type="PANTHER" id="PTHR34384:SF6">
    <property type="entry name" value="STAPHYLOFERRIN B SYNTHASE"/>
    <property type="match status" value="1"/>
</dbReference>
<dbReference type="RefSeq" id="WP_267538234.1">
    <property type="nucleotide sequence ID" value="NZ_JAPNKA010000001.1"/>
</dbReference>
<evidence type="ECO:0008006" key="6">
    <source>
        <dbReference type="Google" id="ProtNLM"/>
    </source>
</evidence>
<dbReference type="PANTHER" id="PTHR34384">
    <property type="entry name" value="L-2,3-DIAMINOPROPANOATE--CITRATE LIGASE"/>
    <property type="match status" value="1"/>
</dbReference>
<dbReference type="InterPro" id="IPR037455">
    <property type="entry name" value="LucA/IucC-like"/>
</dbReference>
<comment type="pathway">
    <text evidence="1">Siderophore biosynthesis.</text>
</comment>
<dbReference type="Pfam" id="PF04183">
    <property type="entry name" value="IucA_IucC"/>
    <property type="match status" value="1"/>
</dbReference>
<reference evidence="4 5" key="1">
    <citation type="submission" date="2022-11" db="EMBL/GenBank/DDBJ databases">
        <title>Minimal conservation of predation-associated metabolite biosynthetic gene clusters underscores biosynthetic potential of Myxococcota including descriptions for ten novel species: Archangium lansinium sp. nov., Myxococcus landrumus sp. nov., Nannocystis bai.</title>
        <authorList>
            <person name="Ahearne A."/>
            <person name="Stevens C."/>
            <person name="Phillips K."/>
        </authorList>
    </citation>
    <scope>NUCLEOTIDE SEQUENCE [LARGE SCALE GENOMIC DNA]</scope>
    <source>
        <strain evidence="4 5">MIWBW</strain>
    </source>
</reference>
<dbReference type="Gene3D" id="1.10.510.40">
    <property type="match status" value="1"/>
</dbReference>